<feature type="transmembrane region" description="Helical" evidence="10">
    <location>
        <begin position="356"/>
        <end position="374"/>
    </location>
</feature>
<dbReference type="InterPro" id="IPR013120">
    <property type="entry name" value="FAR_NAD-bd"/>
</dbReference>
<dbReference type="CDD" id="cd05236">
    <property type="entry name" value="FAR-N_SDR_e"/>
    <property type="match status" value="1"/>
</dbReference>
<dbReference type="GO" id="GO:0005777">
    <property type="term" value="C:peroxisome"/>
    <property type="evidence" value="ECO:0007669"/>
    <property type="project" value="TreeGrafter"/>
</dbReference>
<dbReference type="InterPro" id="IPR026055">
    <property type="entry name" value="FAR"/>
</dbReference>
<keyword evidence="7 10" id="KW-0443">Lipid metabolism</keyword>
<proteinExistence type="inferred from homology"/>
<evidence type="ECO:0000256" key="10">
    <source>
        <dbReference type="RuleBase" id="RU363097"/>
    </source>
</evidence>
<name>A0A2H8TYT2_9HEMI</name>
<dbReference type="CDD" id="cd09071">
    <property type="entry name" value="FAR_C"/>
    <property type="match status" value="1"/>
</dbReference>
<dbReference type="Pfam" id="PF07993">
    <property type="entry name" value="NAD_binding_4"/>
    <property type="match status" value="1"/>
</dbReference>
<comment type="similarity">
    <text evidence="2 10">Belongs to the fatty acyl-CoA reductase family.</text>
</comment>
<evidence type="ECO:0000256" key="5">
    <source>
        <dbReference type="ARBA" id="ARBA00022857"/>
    </source>
</evidence>
<evidence type="ECO:0000259" key="12">
    <source>
        <dbReference type="Pfam" id="PF07993"/>
    </source>
</evidence>
<protein>
    <recommendedName>
        <fullName evidence="10">Fatty acyl-CoA reductase</fullName>
        <ecNumber evidence="10">1.2.1.84</ecNumber>
    </recommendedName>
</protein>
<evidence type="ECO:0000256" key="3">
    <source>
        <dbReference type="ARBA" id="ARBA00022516"/>
    </source>
</evidence>
<dbReference type="GO" id="GO:0102965">
    <property type="term" value="F:alcohol-forming long-chain fatty acyl-CoA reductase activity"/>
    <property type="evidence" value="ECO:0007669"/>
    <property type="project" value="UniProtKB-EC"/>
</dbReference>
<evidence type="ECO:0000256" key="7">
    <source>
        <dbReference type="ARBA" id="ARBA00023098"/>
    </source>
</evidence>
<feature type="transmembrane region" description="Helical" evidence="10">
    <location>
        <begin position="479"/>
        <end position="497"/>
    </location>
</feature>
<feature type="domain" description="Fatty acyl-CoA reductase C-terminal" evidence="11">
    <location>
        <begin position="365"/>
        <end position="457"/>
    </location>
</feature>
<keyword evidence="6 10" id="KW-1133">Transmembrane helix</keyword>
<accession>A0A2H8TYT2</accession>
<dbReference type="PANTHER" id="PTHR11011:SF24">
    <property type="entry name" value="FATTY ACYL-COA REDUCTASE"/>
    <property type="match status" value="1"/>
</dbReference>
<comment type="subcellular location">
    <subcellularLocation>
        <location evidence="1">Membrane</location>
        <topology evidence="1">Multi-pass membrane protein</topology>
    </subcellularLocation>
</comment>
<keyword evidence="4 10" id="KW-0812">Transmembrane</keyword>
<dbReference type="GO" id="GO:0080019">
    <property type="term" value="F:alcohol-forming very long-chain fatty acyl-CoA reductase activity"/>
    <property type="evidence" value="ECO:0007669"/>
    <property type="project" value="InterPro"/>
</dbReference>
<reference evidence="13" key="1">
    <citation type="submission" date="2017-10" db="EMBL/GenBank/DDBJ databases">
        <title>Transcriptome Assembly of Sugarcane Aphid Adults.</title>
        <authorList>
            <person name="Scully E.D."/>
            <person name="Palmer N.A."/>
            <person name="Geib S.M."/>
            <person name="Sarath G."/>
            <person name="Sattler S.E."/>
        </authorList>
    </citation>
    <scope>NUCLEOTIDE SEQUENCE</scope>
    <source>
        <tissue evidence="13">Whole body</tissue>
    </source>
</reference>
<evidence type="ECO:0000256" key="1">
    <source>
        <dbReference type="ARBA" id="ARBA00004141"/>
    </source>
</evidence>
<evidence type="ECO:0000259" key="11">
    <source>
        <dbReference type="Pfam" id="PF03015"/>
    </source>
</evidence>
<organism evidence="13">
    <name type="scientific">Melanaphis sacchari</name>
    <dbReference type="NCBI Taxonomy" id="742174"/>
    <lineage>
        <taxon>Eukaryota</taxon>
        <taxon>Metazoa</taxon>
        <taxon>Ecdysozoa</taxon>
        <taxon>Arthropoda</taxon>
        <taxon>Hexapoda</taxon>
        <taxon>Insecta</taxon>
        <taxon>Pterygota</taxon>
        <taxon>Neoptera</taxon>
        <taxon>Paraneoptera</taxon>
        <taxon>Hemiptera</taxon>
        <taxon>Sternorrhyncha</taxon>
        <taxon>Aphidomorpha</taxon>
        <taxon>Aphidoidea</taxon>
        <taxon>Aphididae</taxon>
        <taxon>Aphidini</taxon>
        <taxon>Melanaphis</taxon>
    </lineage>
</organism>
<keyword evidence="10" id="KW-0560">Oxidoreductase</keyword>
<dbReference type="OrthoDB" id="429813at2759"/>
<feature type="transmembrane region" description="Helical" evidence="10">
    <location>
        <begin position="394"/>
        <end position="412"/>
    </location>
</feature>
<feature type="domain" description="Thioester reductase (TE)" evidence="12">
    <location>
        <begin position="14"/>
        <end position="291"/>
    </location>
</feature>
<comment type="function">
    <text evidence="10">Catalyzes the reduction of fatty acyl-CoA to fatty alcohols.</text>
</comment>
<comment type="catalytic activity">
    <reaction evidence="9 10">
        <text>a long-chain fatty acyl-CoA + 2 NADPH + 2 H(+) = a long-chain primary fatty alcohol + 2 NADP(+) + CoA</text>
        <dbReference type="Rhea" id="RHEA:52716"/>
        <dbReference type="ChEBI" id="CHEBI:15378"/>
        <dbReference type="ChEBI" id="CHEBI:57287"/>
        <dbReference type="ChEBI" id="CHEBI:57783"/>
        <dbReference type="ChEBI" id="CHEBI:58349"/>
        <dbReference type="ChEBI" id="CHEBI:77396"/>
        <dbReference type="ChEBI" id="CHEBI:83139"/>
        <dbReference type="EC" id="1.2.1.84"/>
    </reaction>
</comment>
<dbReference type="Pfam" id="PF03015">
    <property type="entry name" value="Sterile"/>
    <property type="match status" value="1"/>
</dbReference>
<dbReference type="GO" id="GO:0035336">
    <property type="term" value="P:long-chain fatty-acyl-CoA metabolic process"/>
    <property type="evidence" value="ECO:0007669"/>
    <property type="project" value="TreeGrafter"/>
</dbReference>
<dbReference type="FunFam" id="3.40.50.720:FF:000143">
    <property type="entry name" value="Fatty acyl-CoA reductase"/>
    <property type="match status" value="1"/>
</dbReference>
<dbReference type="EC" id="1.2.1.84" evidence="10"/>
<evidence type="ECO:0000256" key="2">
    <source>
        <dbReference type="ARBA" id="ARBA00005928"/>
    </source>
</evidence>
<sequence length="500" mass="57079">MSIKEFYAGCNIFITGGTGFMGKVLIEKLLRSCPGIKNIYVLMRHRKNKCITTRVKDMLTLPLFDRINTEQPGVAEKKIIPVLGDMSEINLGISDDDYDMLVRNVSIVFHVAATVRFDEPLQEAIIKNVRGTREVVKLSGQMKNLIVFLHVSTTYCNCNRVYVDEKVYESPISWQDAISIAENLDPKLSEIFSKKFLGSFPNTYTLSKLLAEQIIKDKSNRSDHNSYMPMVIFRPSIVISSVEEPVAGWIDNINGPIGLMLAAGKGLIQVTLADKNAAPDFMPVDLSIKAMILAAYHRGTHNSSLDSPLTVYNSSSVKKTVTNNLLLQFSIKYFILHPFDEICWRPRTLVTSSKRIFYFLTVIQQFIPSILLDFMLRITGKPLKTNLVKLQQKIYLATIALSAFTLNTWTFANKNFLHLLTHIPDAEKDDFDFNFDDVNVEDIFISTLTGTQKYLFNTNPNKINQAKNKLKKFIWLDRTLITLFFAFFVWFLYSIIFSRF</sequence>
<dbReference type="Gene3D" id="3.40.50.720">
    <property type="entry name" value="NAD(P)-binding Rossmann-like Domain"/>
    <property type="match status" value="1"/>
</dbReference>
<dbReference type="PANTHER" id="PTHR11011">
    <property type="entry name" value="MALE STERILITY PROTEIN 2-RELATED"/>
    <property type="match status" value="1"/>
</dbReference>
<dbReference type="GO" id="GO:0016020">
    <property type="term" value="C:membrane"/>
    <property type="evidence" value="ECO:0007669"/>
    <property type="project" value="UniProtKB-SubCell"/>
</dbReference>
<evidence type="ECO:0000256" key="8">
    <source>
        <dbReference type="ARBA" id="ARBA00023136"/>
    </source>
</evidence>
<evidence type="ECO:0000256" key="6">
    <source>
        <dbReference type="ARBA" id="ARBA00022989"/>
    </source>
</evidence>
<gene>
    <name evidence="13" type="primary">far1_3</name>
</gene>
<keyword evidence="5 10" id="KW-0521">NADP</keyword>
<dbReference type="InterPro" id="IPR036291">
    <property type="entry name" value="NAD(P)-bd_dom_sf"/>
</dbReference>
<evidence type="ECO:0000256" key="9">
    <source>
        <dbReference type="ARBA" id="ARBA00052530"/>
    </source>
</evidence>
<evidence type="ECO:0000256" key="4">
    <source>
        <dbReference type="ARBA" id="ARBA00022692"/>
    </source>
</evidence>
<dbReference type="InterPro" id="IPR033640">
    <property type="entry name" value="FAR_C"/>
</dbReference>
<dbReference type="EMBL" id="GFXV01007668">
    <property type="protein sequence ID" value="MBW19473.1"/>
    <property type="molecule type" value="Transcribed_RNA"/>
</dbReference>
<keyword evidence="3 10" id="KW-0444">Lipid biosynthesis</keyword>
<dbReference type="AlphaFoldDB" id="A0A2H8TYT2"/>
<dbReference type="SUPFAM" id="SSF51735">
    <property type="entry name" value="NAD(P)-binding Rossmann-fold domains"/>
    <property type="match status" value="1"/>
</dbReference>
<keyword evidence="8 10" id="KW-0472">Membrane</keyword>
<evidence type="ECO:0000313" key="13">
    <source>
        <dbReference type="EMBL" id="MBW19473.1"/>
    </source>
</evidence>